<sequence length="331" mass="37998">MKQFYLLIFLLGLGPWLSGQDLHFSQFDRSLWTASPAETGAFDGRYRANLQLREQWSAVPVAYQSLGLGLEQKEALAGFHWGLYLQADQAGDLGLGQSLLRLSLARTQPLAANWSLNIGGYLGAGQRFLNYKGASFDEQFQGDQFDPSWQLQEPALARAQSFLFSDLGAGLALNYQGKKWHLKWGLGLFHLHEPKQSFLGEEDRYLPIRQLHYIQLAYGWGQKWKAQTALQFQQQGPYQEWSSSQLFFYALDQRPGRELSLYTGLSWRFQDSWQPRIGLQYQNNWELGLSYDVNYSDFQPATLGQGGFELLFVYIWRPLPKFPSKKNCPIL</sequence>
<dbReference type="HOGENOM" id="CLU_068235_1_0_10"/>
<dbReference type="KEGG" id="sgn:SGRA_0257"/>
<dbReference type="Pfam" id="PF11751">
    <property type="entry name" value="PorP_SprF"/>
    <property type="match status" value="1"/>
</dbReference>
<dbReference type="STRING" id="984262.SGRA_0257"/>
<dbReference type="OrthoDB" id="1114455at2"/>
<dbReference type="EMBL" id="CP002831">
    <property type="protein sequence ID" value="AFC22996.1"/>
    <property type="molecule type" value="Genomic_DNA"/>
</dbReference>
<dbReference type="RefSeq" id="WP_014373244.1">
    <property type="nucleotide sequence ID" value="NC_016940.1"/>
</dbReference>
<proteinExistence type="predicted"/>
<dbReference type="InterPro" id="IPR019861">
    <property type="entry name" value="PorP/SprF_Bacteroidetes"/>
</dbReference>
<organism evidence="1 2">
    <name type="scientific">Saprospira grandis (strain Lewin)</name>
    <dbReference type="NCBI Taxonomy" id="984262"/>
    <lineage>
        <taxon>Bacteria</taxon>
        <taxon>Pseudomonadati</taxon>
        <taxon>Bacteroidota</taxon>
        <taxon>Saprospiria</taxon>
        <taxon>Saprospirales</taxon>
        <taxon>Saprospiraceae</taxon>
        <taxon>Saprospira</taxon>
    </lineage>
</organism>
<name>H6L695_SAPGL</name>
<gene>
    <name evidence="1" type="ordered locus">SGRA_0257</name>
</gene>
<protein>
    <submittedName>
        <fullName evidence="1">Membrane protein</fullName>
    </submittedName>
</protein>
<dbReference type="eggNOG" id="COG2067">
    <property type="taxonomic scope" value="Bacteria"/>
</dbReference>
<dbReference type="NCBIfam" id="TIGR03519">
    <property type="entry name" value="T9SS_PorP_fam"/>
    <property type="match status" value="1"/>
</dbReference>
<accession>H6L695</accession>
<keyword evidence="2" id="KW-1185">Reference proteome</keyword>
<evidence type="ECO:0000313" key="1">
    <source>
        <dbReference type="EMBL" id="AFC22996.1"/>
    </source>
</evidence>
<reference evidence="1 2" key="1">
    <citation type="journal article" date="2012" name="Stand. Genomic Sci.">
        <title>Complete genome sequencing and analysis of Saprospira grandis str. Lewin, a predatory marine bacterium.</title>
        <authorList>
            <person name="Saw J.H."/>
            <person name="Yuryev A."/>
            <person name="Kanbe M."/>
            <person name="Hou S."/>
            <person name="Young A.G."/>
            <person name="Aizawa S."/>
            <person name="Alam M."/>
        </authorList>
    </citation>
    <scope>NUCLEOTIDE SEQUENCE [LARGE SCALE GENOMIC DNA]</scope>
    <source>
        <strain evidence="1 2">Lewin</strain>
    </source>
</reference>
<dbReference type="AlphaFoldDB" id="H6L695"/>
<dbReference type="Proteomes" id="UP000007519">
    <property type="component" value="Chromosome"/>
</dbReference>
<evidence type="ECO:0000313" key="2">
    <source>
        <dbReference type="Proteomes" id="UP000007519"/>
    </source>
</evidence>